<dbReference type="InterPro" id="IPR058581">
    <property type="entry name" value="TM_HPP"/>
</dbReference>
<keyword evidence="1" id="KW-0812">Transmembrane</keyword>
<accession>A0A6J6E751</accession>
<sequence>MKKNKAMLLGVLGATIGIIALQFITNASGVELVAASFGATFVLIFALPDSPVVKPKNIIGGYLISTVIALLVFEFIGNDPFSLGLAFGLSFVFMQLTKTLHPPAGSIPLLILFVPPDWKFVLTPILVGVVLILLYSRFYSYVLGKIKP</sequence>
<dbReference type="PANTHER" id="PTHR33741">
    <property type="entry name" value="TRANSMEMBRANE PROTEIN DDB_G0269096-RELATED"/>
    <property type="match status" value="1"/>
</dbReference>
<dbReference type="EMBL" id="CAEZTU010000006">
    <property type="protein sequence ID" value="CAB4571095.1"/>
    <property type="molecule type" value="Genomic_DNA"/>
</dbReference>
<feature type="domain" description="HPP transmembrane region" evidence="2">
    <location>
        <begin position="5"/>
        <end position="142"/>
    </location>
</feature>
<evidence type="ECO:0000256" key="1">
    <source>
        <dbReference type="SAM" id="Phobius"/>
    </source>
</evidence>
<dbReference type="InterPro" id="IPR007065">
    <property type="entry name" value="HPP"/>
</dbReference>
<dbReference type="AlphaFoldDB" id="A0A6J6E751"/>
<dbReference type="PANTHER" id="PTHR33741:SF5">
    <property type="entry name" value="TRANSMEMBRANE PROTEIN DDB_G0269096-RELATED"/>
    <property type="match status" value="1"/>
</dbReference>
<evidence type="ECO:0000259" key="2">
    <source>
        <dbReference type="Pfam" id="PF04982"/>
    </source>
</evidence>
<dbReference type="Pfam" id="PF04982">
    <property type="entry name" value="TM_HPP"/>
    <property type="match status" value="1"/>
</dbReference>
<organism evidence="3">
    <name type="scientific">freshwater metagenome</name>
    <dbReference type="NCBI Taxonomy" id="449393"/>
    <lineage>
        <taxon>unclassified sequences</taxon>
        <taxon>metagenomes</taxon>
        <taxon>ecological metagenomes</taxon>
    </lineage>
</organism>
<protein>
    <submittedName>
        <fullName evidence="3">Unannotated protein</fullName>
    </submittedName>
</protein>
<proteinExistence type="predicted"/>
<reference evidence="3" key="1">
    <citation type="submission" date="2020-05" db="EMBL/GenBank/DDBJ databases">
        <authorList>
            <person name="Chiriac C."/>
            <person name="Salcher M."/>
            <person name="Ghai R."/>
            <person name="Kavagutti S V."/>
        </authorList>
    </citation>
    <scope>NUCLEOTIDE SEQUENCE</scope>
</reference>
<name>A0A6J6E751_9ZZZZ</name>
<evidence type="ECO:0000313" key="3">
    <source>
        <dbReference type="EMBL" id="CAB4571095.1"/>
    </source>
</evidence>
<feature type="transmembrane region" description="Helical" evidence="1">
    <location>
        <begin position="120"/>
        <end position="138"/>
    </location>
</feature>
<feature type="transmembrane region" description="Helical" evidence="1">
    <location>
        <begin position="59"/>
        <end position="77"/>
    </location>
</feature>
<keyword evidence="1" id="KW-1133">Transmembrane helix</keyword>
<feature type="transmembrane region" description="Helical" evidence="1">
    <location>
        <begin position="7"/>
        <end position="24"/>
    </location>
</feature>
<keyword evidence="1" id="KW-0472">Membrane</keyword>
<feature type="transmembrane region" description="Helical" evidence="1">
    <location>
        <begin position="30"/>
        <end position="47"/>
    </location>
</feature>
<gene>
    <name evidence="3" type="ORF">UFOPK1740_00241</name>
</gene>